<dbReference type="PANTHER" id="PTHR11669">
    <property type="entry name" value="REPLICATION FACTOR C / DNA POLYMERASE III GAMMA-TAU SUBUNIT"/>
    <property type="match status" value="1"/>
</dbReference>
<dbReference type="SUPFAM" id="SSF52540">
    <property type="entry name" value="P-loop containing nucleoside triphosphate hydrolases"/>
    <property type="match status" value="1"/>
</dbReference>
<dbReference type="Proteomes" id="UP000031549">
    <property type="component" value="Unassembled WGS sequence"/>
</dbReference>
<dbReference type="PANTHER" id="PTHR11669:SF8">
    <property type="entry name" value="DNA POLYMERASE III SUBUNIT DELTA"/>
    <property type="match status" value="1"/>
</dbReference>
<dbReference type="AlphaFoldDB" id="A0A846H583"/>
<dbReference type="Pfam" id="PF13177">
    <property type="entry name" value="DNA_pol3_delta2"/>
    <property type="match status" value="1"/>
</dbReference>
<accession>A0A846H583</accession>
<proteinExistence type="predicted"/>
<sequence>MKNPTFNSIIGQHTAKVILKNAISSNKIAPVYLFWSNIDGIGKAKTAFAFTAALVEDENITNHPDVLVIKPSYPPEGKTFHTPASIRIEEVRTIIKFTSTTAVAAKRKVVILHEAETLQEKSSNALLKTLEESSNCVFILISSHPDKISATITSRSFVVPFTRLTPDEVAKVLDSLPEYKQVSQEIIALVNGSPGVAIKHIKYLQSIPSIVNRLQTPPRSITTAISLSNEISSLEFPTQLWLIEYLQYLWQEKRAKLHLSKQKLLQQVQTRAVWDTALIP</sequence>
<reference evidence="1 2" key="1">
    <citation type="journal article" date="2015" name="Genome Announc.">
        <title>Draft Genome Sequence of Cyanobacterium Hassallia byssoidea Strain VB512170, Isolated from Monuments in India.</title>
        <authorList>
            <person name="Singh D."/>
            <person name="Chandrababunaidu M.M."/>
            <person name="Panda A."/>
            <person name="Sen D."/>
            <person name="Bhattacharyya S."/>
            <person name="Adhikary S.P."/>
            <person name="Tripathy S."/>
        </authorList>
    </citation>
    <scope>NUCLEOTIDE SEQUENCE [LARGE SCALE GENOMIC DNA]</scope>
    <source>
        <strain evidence="1 2">VB512170</strain>
    </source>
</reference>
<dbReference type="InterPro" id="IPR027417">
    <property type="entry name" value="P-loop_NTPase"/>
</dbReference>
<organism evidence="1 2">
    <name type="scientific">Hassallia byssoidea VB512170</name>
    <dbReference type="NCBI Taxonomy" id="1304833"/>
    <lineage>
        <taxon>Bacteria</taxon>
        <taxon>Bacillati</taxon>
        <taxon>Cyanobacteriota</taxon>
        <taxon>Cyanophyceae</taxon>
        <taxon>Nostocales</taxon>
        <taxon>Tolypothrichaceae</taxon>
        <taxon>Hassallia</taxon>
    </lineage>
</organism>
<name>A0A846H583_9CYAN</name>
<dbReference type="NCBIfam" id="NF005638">
    <property type="entry name" value="PRK07399.1"/>
    <property type="match status" value="1"/>
</dbReference>
<keyword evidence="2" id="KW-1185">Reference proteome</keyword>
<dbReference type="RefSeq" id="WP_039744572.1">
    <property type="nucleotide sequence ID" value="NZ_JTCM02000005.1"/>
</dbReference>
<comment type="caution">
    <text evidence="1">The sequence shown here is derived from an EMBL/GenBank/DDBJ whole genome shotgun (WGS) entry which is preliminary data.</text>
</comment>
<evidence type="ECO:0000313" key="2">
    <source>
        <dbReference type="Proteomes" id="UP000031549"/>
    </source>
</evidence>
<dbReference type="EMBL" id="JTCM02000005">
    <property type="protein sequence ID" value="NEU71741.1"/>
    <property type="molecule type" value="Genomic_DNA"/>
</dbReference>
<gene>
    <name evidence="1" type="ORF">PI95_003855</name>
</gene>
<protein>
    <submittedName>
        <fullName evidence="1">DNA polymerase III subunit delta</fullName>
    </submittedName>
</protein>
<dbReference type="Gene3D" id="3.40.50.300">
    <property type="entry name" value="P-loop containing nucleotide triphosphate hydrolases"/>
    <property type="match status" value="1"/>
</dbReference>
<dbReference type="InterPro" id="IPR050238">
    <property type="entry name" value="DNA_Rep/Repair_Clamp_Loader"/>
</dbReference>
<evidence type="ECO:0000313" key="1">
    <source>
        <dbReference type="EMBL" id="NEU71741.1"/>
    </source>
</evidence>
<dbReference type="GO" id="GO:0006261">
    <property type="term" value="P:DNA-templated DNA replication"/>
    <property type="evidence" value="ECO:0007669"/>
    <property type="project" value="TreeGrafter"/>
</dbReference>